<proteinExistence type="predicted"/>
<name>A0AAD4LBV1_9AGAM</name>
<keyword evidence="3" id="KW-1185">Reference proteome</keyword>
<evidence type="ECO:0000313" key="2">
    <source>
        <dbReference type="EMBL" id="KAH8985380.1"/>
    </source>
</evidence>
<sequence>MPSSPRLSIFNTASNSWQGGSSMDFPEGQRRQRRLVASWLPSNMADETSLVVDDLSVRVKDFALDPSQDLIVFLEHRPAASANSSAPNSGAGVCIHLKKLSAGAVAPHPAAKVPVLCSCAPGPVHGCMIQVVEVVVGVYFWMPLHGVLIWNWMTGEELVFIQGDEVPECIWEFSLLSPRAYMITALKDGGEIRIYSFCVSLVIQAANPRRHAAPSQPQPNPCTVRAHDDNRALPRASAHRVAVFVRANGARSRLHVAP</sequence>
<feature type="compositionally biased region" description="Polar residues" evidence="1">
    <location>
        <begin position="1"/>
        <end position="21"/>
    </location>
</feature>
<dbReference type="AlphaFoldDB" id="A0AAD4LBV1"/>
<evidence type="ECO:0000313" key="3">
    <source>
        <dbReference type="Proteomes" id="UP001201163"/>
    </source>
</evidence>
<feature type="region of interest" description="Disordered" evidence="1">
    <location>
        <begin position="1"/>
        <end position="28"/>
    </location>
</feature>
<dbReference type="EMBL" id="JAKELL010000064">
    <property type="protein sequence ID" value="KAH8985380.1"/>
    <property type="molecule type" value="Genomic_DNA"/>
</dbReference>
<dbReference type="Proteomes" id="UP001201163">
    <property type="component" value="Unassembled WGS sequence"/>
</dbReference>
<protein>
    <submittedName>
        <fullName evidence="2">Uncharacterized protein</fullName>
    </submittedName>
</protein>
<accession>A0AAD4LBV1</accession>
<reference evidence="2" key="1">
    <citation type="submission" date="2022-01" db="EMBL/GenBank/DDBJ databases">
        <title>Comparative genomics reveals a dynamic genome evolution in the ectomycorrhizal milk-cap (Lactarius) mushrooms.</title>
        <authorList>
            <consortium name="DOE Joint Genome Institute"/>
            <person name="Lebreton A."/>
            <person name="Tang N."/>
            <person name="Kuo A."/>
            <person name="LaButti K."/>
            <person name="Drula E."/>
            <person name="Barry K."/>
            <person name="Clum A."/>
            <person name="Lipzen A."/>
            <person name="Mousain D."/>
            <person name="Ng V."/>
            <person name="Wang R."/>
            <person name="Wang X."/>
            <person name="Dai Y."/>
            <person name="Henrissat B."/>
            <person name="Grigoriev I.V."/>
            <person name="Guerin-Laguette A."/>
            <person name="Yu F."/>
            <person name="Martin F.M."/>
        </authorList>
    </citation>
    <scope>NUCLEOTIDE SEQUENCE</scope>
    <source>
        <strain evidence="2">QP</strain>
    </source>
</reference>
<comment type="caution">
    <text evidence="2">The sequence shown here is derived from an EMBL/GenBank/DDBJ whole genome shotgun (WGS) entry which is preliminary data.</text>
</comment>
<organism evidence="2 3">
    <name type="scientific">Lactarius akahatsu</name>
    <dbReference type="NCBI Taxonomy" id="416441"/>
    <lineage>
        <taxon>Eukaryota</taxon>
        <taxon>Fungi</taxon>
        <taxon>Dikarya</taxon>
        <taxon>Basidiomycota</taxon>
        <taxon>Agaricomycotina</taxon>
        <taxon>Agaricomycetes</taxon>
        <taxon>Russulales</taxon>
        <taxon>Russulaceae</taxon>
        <taxon>Lactarius</taxon>
    </lineage>
</organism>
<evidence type="ECO:0000256" key="1">
    <source>
        <dbReference type="SAM" id="MobiDB-lite"/>
    </source>
</evidence>
<gene>
    <name evidence="2" type="ORF">EDB92DRAFT_1365791</name>
</gene>